<evidence type="ECO:0000313" key="2">
    <source>
        <dbReference type="EMBL" id="PLW32849.1"/>
    </source>
</evidence>
<protein>
    <submittedName>
        <fullName evidence="2">Uncharacterized protein</fullName>
    </submittedName>
</protein>
<organism evidence="2 3">
    <name type="scientific">Puccinia coronata f. sp. avenae</name>
    <dbReference type="NCBI Taxonomy" id="200324"/>
    <lineage>
        <taxon>Eukaryota</taxon>
        <taxon>Fungi</taxon>
        <taxon>Dikarya</taxon>
        <taxon>Basidiomycota</taxon>
        <taxon>Pucciniomycotina</taxon>
        <taxon>Pucciniomycetes</taxon>
        <taxon>Pucciniales</taxon>
        <taxon>Pucciniaceae</taxon>
        <taxon>Puccinia</taxon>
    </lineage>
</organism>
<evidence type="ECO:0000256" key="1">
    <source>
        <dbReference type="SAM" id="MobiDB-lite"/>
    </source>
</evidence>
<sequence length="484" mass="53276">MHINLHFLHHHHHNSVTHLSTGSEERLINPRTFLAIRKSNHHHHRQLQLTSSVHKDPKSTIGQIQSPFSASELSKQSVQSKSVGQQLIKMNDWDLQSNQTASGESDLSITFLQITGQNSSVSDSSAANSLLHWETANVAAQPPIIPPSNSQSTNPTSFPISIDFLFYVPVPADPPAANTQKRSQPRNAPPPPPKTKKIQSESDKIVIDWPASSNNIKAFKARVIQAIMEKEDELFAVYVEKQDANGNVQWFETVPNDHTFAANHKRRLESNEIFKSFVTASRRVADNQSAYSQLRVAHGGPLPPQEPPPPKPTEGAVSAEAHYKLLKQLFAATDPCEQLTGSHELHVFINPENPNEYFPLTMPRANTWAKAIETANPPSSASSAAAPLSLLAQASLPTFPIPPPYSNQIFPGYYPFPIPHSQTTYAPPQAPEPAQPGTSLNMDAPGANMNSLPDFVNNSTLDNLLQFAHIEPEYSLVVKIDLVI</sequence>
<feature type="region of interest" description="Disordered" evidence="1">
    <location>
        <begin position="173"/>
        <end position="201"/>
    </location>
</feature>
<reference evidence="2 3" key="1">
    <citation type="submission" date="2017-11" db="EMBL/GenBank/DDBJ databases">
        <title>De novo assembly and phasing of dikaryotic genomes from two isolates of Puccinia coronata f. sp. avenae, the causal agent of oat crown rust.</title>
        <authorList>
            <person name="Miller M.E."/>
            <person name="Zhang Y."/>
            <person name="Omidvar V."/>
            <person name="Sperschneider J."/>
            <person name="Schwessinger B."/>
            <person name="Raley C."/>
            <person name="Palmer J.M."/>
            <person name="Garnica D."/>
            <person name="Upadhyaya N."/>
            <person name="Rathjen J."/>
            <person name="Taylor J.M."/>
            <person name="Park R.F."/>
            <person name="Dodds P.N."/>
            <person name="Hirsch C.D."/>
            <person name="Kianian S.F."/>
            <person name="Figueroa M."/>
        </authorList>
    </citation>
    <scope>NUCLEOTIDE SEQUENCE [LARGE SCALE GENOMIC DNA]</scope>
    <source>
        <strain evidence="2">12SD80</strain>
    </source>
</reference>
<accession>A0A2N5U540</accession>
<dbReference type="Proteomes" id="UP000235392">
    <property type="component" value="Unassembled WGS sequence"/>
</dbReference>
<comment type="caution">
    <text evidence="2">The sequence shown here is derived from an EMBL/GenBank/DDBJ whole genome shotgun (WGS) entry which is preliminary data.</text>
</comment>
<feature type="compositionally biased region" description="Polar residues" evidence="1">
    <location>
        <begin position="177"/>
        <end position="186"/>
    </location>
</feature>
<proteinExistence type="predicted"/>
<gene>
    <name evidence="2" type="ORF">PCASD_13956</name>
</gene>
<evidence type="ECO:0000313" key="3">
    <source>
        <dbReference type="Proteomes" id="UP000235392"/>
    </source>
</evidence>
<feature type="compositionally biased region" description="Pro residues" evidence="1">
    <location>
        <begin position="301"/>
        <end position="312"/>
    </location>
</feature>
<dbReference type="EMBL" id="PGCI01000234">
    <property type="protein sequence ID" value="PLW32849.1"/>
    <property type="molecule type" value="Genomic_DNA"/>
</dbReference>
<dbReference type="AlphaFoldDB" id="A0A2N5U540"/>
<name>A0A2N5U540_9BASI</name>
<feature type="region of interest" description="Disordered" evidence="1">
    <location>
        <begin position="296"/>
        <end position="316"/>
    </location>
</feature>